<dbReference type="Pfam" id="PF01627">
    <property type="entry name" value="Hpt"/>
    <property type="match status" value="1"/>
</dbReference>
<accession>A0A0F9TLV6</accession>
<dbReference type="GO" id="GO:0000160">
    <property type="term" value="P:phosphorelay signal transduction system"/>
    <property type="evidence" value="ECO:0007669"/>
    <property type="project" value="InterPro"/>
</dbReference>
<dbReference type="PANTHER" id="PTHR42872">
    <property type="entry name" value="PROTEIN-GLUTAMATE METHYLESTERASE/PROTEIN-GLUTAMINE GLUTAMINASE"/>
    <property type="match status" value="1"/>
</dbReference>
<dbReference type="InterPro" id="IPR008207">
    <property type="entry name" value="Sig_transdc_His_kin_Hpt_dom"/>
</dbReference>
<dbReference type="SMART" id="SM00448">
    <property type="entry name" value="REC"/>
    <property type="match status" value="1"/>
</dbReference>
<evidence type="ECO:0008006" key="4">
    <source>
        <dbReference type="Google" id="ProtNLM"/>
    </source>
</evidence>
<feature type="domain" description="Response regulatory" evidence="1">
    <location>
        <begin position="3"/>
        <end position="120"/>
    </location>
</feature>
<reference evidence="3" key="1">
    <citation type="journal article" date="2015" name="Nature">
        <title>Complex archaea that bridge the gap between prokaryotes and eukaryotes.</title>
        <authorList>
            <person name="Spang A."/>
            <person name="Saw J.H."/>
            <person name="Jorgensen S.L."/>
            <person name="Zaremba-Niedzwiedzka K."/>
            <person name="Martijn J."/>
            <person name="Lind A.E."/>
            <person name="van Eijk R."/>
            <person name="Schleper C."/>
            <person name="Guy L."/>
            <person name="Ettema T.J."/>
        </authorList>
    </citation>
    <scope>NUCLEOTIDE SEQUENCE</scope>
</reference>
<dbReference type="Gene3D" id="3.40.50.2300">
    <property type="match status" value="1"/>
</dbReference>
<dbReference type="PROSITE" id="PS50894">
    <property type="entry name" value="HPT"/>
    <property type="match status" value="1"/>
</dbReference>
<dbReference type="Gene3D" id="1.20.120.160">
    <property type="entry name" value="HPT domain"/>
    <property type="match status" value="1"/>
</dbReference>
<dbReference type="PROSITE" id="PS50110">
    <property type="entry name" value="RESPONSE_REGULATORY"/>
    <property type="match status" value="1"/>
</dbReference>
<dbReference type="InterPro" id="IPR001789">
    <property type="entry name" value="Sig_transdc_resp-reg_receiver"/>
</dbReference>
<protein>
    <recommendedName>
        <fullName evidence="4">Response regulatory domain-containing protein</fullName>
    </recommendedName>
</protein>
<dbReference type="PANTHER" id="PTHR42872:SF6">
    <property type="entry name" value="PROTEIN-GLUTAMATE METHYLESTERASE_PROTEIN-GLUTAMINE GLUTAMINASE"/>
    <property type="match status" value="1"/>
</dbReference>
<dbReference type="SUPFAM" id="SSF47226">
    <property type="entry name" value="Histidine-containing phosphotransfer domain, HPT domain"/>
    <property type="match status" value="1"/>
</dbReference>
<gene>
    <name evidence="3" type="ORF">LCGC14_0312420</name>
</gene>
<evidence type="ECO:0000259" key="1">
    <source>
        <dbReference type="PROSITE" id="PS50110"/>
    </source>
</evidence>
<dbReference type="CDD" id="cd17541">
    <property type="entry name" value="REC_CheB-like"/>
    <property type="match status" value="1"/>
</dbReference>
<evidence type="ECO:0000259" key="2">
    <source>
        <dbReference type="PROSITE" id="PS50894"/>
    </source>
</evidence>
<dbReference type="AlphaFoldDB" id="A0A0F9TLV6"/>
<dbReference type="SUPFAM" id="SSF52172">
    <property type="entry name" value="CheY-like"/>
    <property type="match status" value="1"/>
</dbReference>
<organism evidence="3">
    <name type="scientific">marine sediment metagenome</name>
    <dbReference type="NCBI Taxonomy" id="412755"/>
    <lineage>
        <taxon>unclassified sequences</taxon>
        <taxon>metagenomes</taxon>
        <taxon>ecological metagenomes</taxon>
    </lineage>
</organism>
<comment type="caution">
    <text evidence="3">The sequence shown here is derived from an EMBL/GenBank/DDBJ whole genome shotgun (WGS) entry which is preliminary data.</text>
</comment>
<dbReference type="InterPro" id="IPR036641">
    <property type="entry name" value="HPT_dom_sf"/>
</dbReference>
<sequence>MIRVLVIDDSDVVRDALSSHLCVSQDIEVVGTAVDAFTAQDKVVRLQPDVAVLDLEMPGTDGLVLLTKIMTHHPVPVVVVSSPGPEGARAAICALHLGAVGVVNRPGPGVSAAETIEELVNKVHAAAAATAELTVATHAPAVRSDENGVSERIISQYVDDPDLSDIIDQFVDKLLEYAQTMRRLLQHGDHDELQRLAYQIKGAGGSYGYPKLSEMAADLEQAAKARDTESAHLALATFSALCQAIVRDRGAVVLTDKGGMTNESPDY</sequence>
<proteinExistence type="predicted"/>
<feature type="domain" description="HPt" evidence="2">
    <location>
        <begin position="159"/>
        <end position="259"/>
    </location>
</feature>
<dbReference type="EMBL" id="LAZR01000205">
    <property type="protein sequence ID" value="KKN82130.1"/>
    <property type="molecule type" value="Genomic_DNA"/>
</dbReference>
<evidence type="ECO:0000313" key="3">
    <source>
        <dbReference type="EMBL" id="KKN82130.1"/>
    </source>
</evidence>
<dbReference type="Pfam" id="PF00072">
    <property type="entry name" value="Response_reg"/>
    <property type="match status" value="1"/>
</dbReference>
<name>A0A0F9TLV6_9ZZZZ</name>
<dbReference type="InterPro" id="IPR011006">
    <property type="entry name" value="CheY-like_superfamily"/>
</dbReference>